<dbReference type="AlphaFoldDB" id="A0A7J6X4M3"/>
<proteinExistence type="predicted"/>
<dbReference type="Proteomes" id="UP000554482">
    <property type="component" value="Unassembled WGS sequence"/>
</dbReference>
<dbReference type="GO" id="GO:0005634">
    <property type="term" value="C:nucleus"/>
    <property type="evidence" value="ECO:0007669"/>
    <property type="project" value="TreeGrafter"/>
</dbReference>
<dbReference type="EMBL" id="JABWDY010006682">
    <property type="protein sequence ID" value="KAF5203510.1"/>
    <property type="molecule type" value="Genomic_DNA"/>
</dbReference>
<accession>A0A7J6X4M3</accession>
<dbReference type="OrthoDB" id="538223at2759"/>
<sequence length="160" mass="17570">SSDDGTCRIWDARLSQASLRIYVPKPSDPVIGKSNGSSAAHNHQILCCAYNASGTIFVTGSSDTYARVWNAFKSSNDDSEIHIHEMDVLSGHENDVNYVQFSGCAVASRSSTFDGFKEDSVSKLKNSWFTHDNIVTCSRDGSAIIWIPRSHRSHVSLSLK</sequence>
<gene>
    <name evidence="2" type="ORF">FRX31_006903</name>
</gene>
<dbReference type="PROSITE" id="PS50294">
    <property type="entry name" value="WD_REPEATS_REGION"/>
    <property type="match status" value="1"/>
</dbReference>
<comment type="caution">
    <text evidence="2">The sequence shown here is derived from an EMBL/GenBank/DDBJ whole genome shotgun (WGS) entry which is preliminary data.</text>
</comment>
<dbReference type="InterPro" id="IPR015943">
    <property type="entry name" value="WD40/YVTN_repeat-like_dom_sf"/>
</dbReference>
<keyword evidence="3" id="KW-1185">Reference proteome</keyword>
<dbReference type="GO" id="GO:0006357">
    <property type="term" value="P:regulation of transcription by RNA polymerase II"/>
    <property type="evidence" value="ECO:0007669"/>
    <property type="project" value="TreeGrafter"/>
</dbReference>
<keyword evidence="1" id="KW-0853">WD repeat</keyword>
<dbReference type="GO" id="GO:0007010">
    <property type="term" value="P:cytoskeleton organization"/>
    <property type="evidence" value="ECO:0007669"/>
    <property type="project" value="TreeGrafter"/>
</dbReference>
<evidence type="ECO:0000256" key="1">
    <source>
        <dbReference type="PROSITE-ProRule" id="PRU00221"/>
    </source>
</evidence>
<dbReference type="GO" id="GO:0008360">
    <property type="term" value="P:regulation of cell shape"/>
    <property type="evidence" value="ECO:0007669"/>
    <property type="project" value="TreeGrafter"/>
</dbReference>
<evidence type="ECO:0000313" key="2">
    <source>
        <dbReference type="EMBL" id="KAF5203510.1"/>
    </source>
</evidence>
<name>A0A7J6X4M3_THATH</name>
<dbReference type="PANTHER" id="PTHR16266">
    <property type="entry name" value="WD REPEAT DOMAIN 9"/>
    <property type="match status" value="1"/>
</dbReference>
<dbReference type="InterPro" id="IPR052060">
    <property type="entry name" value="Bromo_WD_repeat"/>
</dbReference>
<dbReference type="InterPro" id="IPR001680">
    <property type="entry name" value="WD40_rpt"/>
</dbReference>
<dbReference type="PROSITE" id="PS50082">
    <property type="entry name" value="WD_REPEATS_2"/>
    <property type="match status" value="1"/>
</dbReference>
<reference evidence="2 3" key="1">
    <citation type="submission" date="2020-06" db="EMBL/GenBank/DDBJ databases">
        <title>Transcriptomic and genomic resources for Thalictrum thalictroides and T. hernandezii: Facilitating candidate gene discovery in an emerging model plant lineage.</title>
        <authorList>
            <person name="Arias T."/>
            <person name="Riano-Pachon D.M."/>
            <person name="Di Stilio V.S."/>
        </authorList>
    </citation>
    <scope>NUCLEOTIDE SEQUENCE [LARGE SCALE GENOMIC DNA]</scope>
    <source>
        <strain evidence="3">cv. WT478/WT964</strain>
        <tissue evidence="2">Leaves</tissue>
    </source>
</reference>
<organism evidence="2 3">
    <name type="scientific">Thalictrum thalictroides</name>
    <name type="common">Rue-anemone</name>
    <name type="synonym">Anemone thalictroides</name>
    <dbReference type="NCBI Taxonomy" id="46969"/>
    <lineage>
        <taxon>Eukaryota</taxon>
        <taxon>Viridiplantae</taxon>
        <taxon>Streptophyta</taxon>
        <taxon>Embryophyta</taxon>
        <taxon>Tracheophyta</taxon>
        <taxon>Spermatophyta</taxon>
        <taxon>Magnoliopsida</taxon>
        <taxon>Ranunculales</taxon>
        <taxon>Ranunculaceae</taxon>
        <taxon>Thalictroideae</taxon>
        <taxon>Thalictrum</taxon>
    </lineage>
</organism>
<feature type="repeat" description="WD" evidence="1">
    <location>
        <begin position="38"/>
        <end position="70"/>
    </location>
</feature>
<protein>
    <submittedName>
        <fullName evidence="2">Bromodomain and wd repeat domain-containing protein</fullName>
    </submittedName>
</protein>
<dbReference type="Pfam" id="PF00400">
    <property type="entry name" value="WD40"/>
    <property type="match status" value="2"/>
</dbReference>
<dbReference type="SMART" id="SM00320">
    <property type="entry name" value="WD40"/>
    <property type="match status" value="2"/>
</dbReference>
<dbReference type="PANTHER" id="PTHR16266:SF17">
    <property type="entry name" value="BRWD3"/>
    <property type="match status" value="1"/>
</dbReference>
<dbReference type="SUPFAM" id="SSF50978">
    <property type="entry name" value="WD40 repeat-like"/>
    <property type="match status" value="1"/>
</dbReference>
<dbReference type="Gene3D" id="2.130.10.10">
    <property type="entry name" value="YVTN repeat-like/Quinoprotein amine dehydrogenase"/>
    <property type="match status" value="1"/>
</dbReference>
<evidence type="ECO:0000313" key="3">
    <source>
        <dbReference type="Proteomes" id="UP000554482"/>
    </source>
</evidence>
<dbReference type="InterPro" id="IPR036322">
    <property type="entry name" value="WD40_repeat_dom_sf"/>
</dbReference>
<feature type="non-terminal residue" evidence="2">
    <location>
        <position position="1"/>
    </location>
</feature>